<dbReference type="InterPro" id="IPR029044">
    <property type="entry name" value="Nucleotide-diphossugar_trans"/>
</dbReference>
<dbReference type="PANTHER" id="PTHR43179">
    <property type="entry name" value="RHAMNOSYLTRANSFERASE WBBL"/>
    <property type="match status" value="1"/>
</dbReference>
<evidence type="ECO:0000313" key="3">
    <source>
        <dbReference type="Proteomes" id="UP001055101"/>
    </source>
</evidence>
<organism evidence="2 3">
    <name type="scientific">Methylobacterium thuringiense</name>
    <dbReference type="NCBI Taxonomy" id="1003091"/>
    <lineage>
        <taxon>Bacteria</taxon>
        <taxon>Pseudomonadati</taxon>
        <taxon>Pseudomonadota</taxon>
        <taxon>Alphaproteobacteria</taxon>
        <taxon>Hyphomicrobiales</taxon>
        <taxon>Methylobacteriaceae</taxon>
        <taxon>Methylobacterium</taxon>
    </lineage>
</organism>
<dbReference type="RefSeq" id="WP_238231783.1">
    <property type="nucleotide sequence ID" value="NZ_BPRA01000008.1"/>
</dbReference>
<dbReference type="Pfam" id="PF00535">
    <property type="entry name" value="Glycos_transf_2"/>
    <property type="match status" value="2"/>
</dbReference>
<reference evidence="2" key="2">
    <citation type="submission" date="2021-08" db="EMBL/GenBank/DDBJ databases">
        <authorList>
            <person name="Tani A."/>
            <person name="Ola A."/>
            <person name="Ogura Y."/>
            <person name="Katsura K."/>
            <person name="Hayashi T."/>
        </authorList>
    </citation>
    <scope>NUCLEOTIDE SEQUENCE</scope>
    <source>
        <strain evidence="2">DSM 23674</strain>
    </source>
</reference>
<keyword evidence="3" id="KW-1185">Reference proteome</keyword>
<comment type="caution">
    <text evidence="2">The sequence shown here is derived from an EMBL/GenBank/DDBJ whole genome shotgun (WGS) entry which is preliminary data.</text>
</comment>
<sequence>MMDVAGTPPAPSRTPPRTLPRAQLRRRLGLAAELPVAPNAEGAAGLRLDLAGVRLGGAWVTLSWRDAGSGGVARILVNILSHGAAGTGTIHVTEAATGGDRFAWTGRLPESATALRFTALSRDAEFALDDIAIRRHGRPALLWRAALRQPDLAGKALFWRLLRKRVRARGMIARALGNRGETSYAAWIKRFDTLTNFDRDRIRADAASWEAPPLISVLMPVYDPAPKVLEAALNSLQSQLYPHWELCVVDDASTDPAIPRLLAQAAGRDPRITVRRRGENGHIARATNDALSMASGTYAAFLDHDDILAESAFYEVARAIRSDPALDLIYSDEDKIDGRGRRFEPHFKSDFNRELLYGQNYLNHLTVVRTARLRALGGLRPGFEGSQDHDLLLRLTAGLPAARVRHIPKVLYHWRAAGGSGTFSDRALAAAEAARLQALAEIAAPMGATAARGPRGFNRLVRPLREPPLVSVVIPTRDRAELVATVLDGLFAATDYPRLDVIVVDNDSREPQTAALLARHMQDPRFRVLPVPGAFNFSDLCNRGAEAARGDMLLFLNNDVEVIEPGWLTELVSIALDQSIGAVGAKLLYPDGTLQHGGIVLGIGGVAGHSHLGLPAEDPGYFERMVLSQEVSAVTGACLAMRRSVFSEVGGFDAKHLKVAFNDVDLCLRVREAGYRIVWTPHARLIHHESKSRGSEDSPEKRARFESECRVMRERWEPLLRADPYYNPNLSRVAAHFRL</sequence>
<dbReference type="InterPro" id="IPR001173">
    <property type="entry name" value="Glyco_trans_2-like"/>
</dbReference>
<protein>
    <recommendedName>
        <fullName evidence="1">Glycosyltransferase 2-like domain-containing protein</fullName>
    </recommendedName>
</protein>
<gene>
    <name evidence="2" type="ORF">EKPJFOCH_2026</name>
</gene>
<dbReference type="PANTHER" id="PTHR43179:SF7">
    <property type="entry name" value="RHAMNOSYLTRANSFERASE WBBL"/>
    <property type="match status" value="1"/>
</dbReference>
<name>A0ABQ4TPE4_9HYPH</name>
<feature type="domain" description="Glycosyltransferase 2-like" evidence="1">
    <location>
        <begin position="216"/>
        <end position="354"/>
    </location>
</feature>
<dbReference type="EMBL" id="BPRA01000008">
    <property type="protein sequence ID" value="GJE55535.1"/>
    <property type="molecule type" value="Genomic_DNA"/>
</dbReference>
<dbReference type="Proteomes" id="UP001055101">
    <property type="component" value="Unassembled WGS sequence"/>
</dbReference>
<dbReference type="Gene3D" id="3.90.550.10">
    <property type="entry name" value="Spore Coat Polysaccharide Biosynthesis Protein SpsA, Chain A"/>
    <property type="match status" value="2"/>
</dbReference>
<feature type="domain" description="Glycosyltransferase 2-like" evidence="1">
    <location>
        <begin position="471"/>
        <end position="649"/>
    </location>
</feature>
<proteinExistence type="predicted"/>
<dbReference type="SUPFAM" id="SSF53448">
    <property type="entry name" value="Nucleotide-diphospho-sugar transferases"/>
    <property type="match status" value="2"/>
</dbReference>
<dbReference type="CDD" id="cd04186">
    <property type="entry name" value="GT_2_like_c"/>
    <property type="match status" value="1"/>
</dbReference>
<reference evidence="2" key="1">
    <citation type="journal article" date="2021" name="Front. Microbiol.">
        <title>Comprehensive Comparative Genomics and Phenotyping of Methylobacterium Species.</title>
        <authorList>
            <person name="Alessa O."/>
            <person name="Ogura Y."/>
            <person name="Fujitani Y."/>
            <person name="Takami H."/>
            <person name="Hayashi T."/>
            <person name="Sahin N."/>
            <person name="Tani A."/>
        </authorList>
    </citation>
    <scope>NUCLEOTIDE SEQUENCE</scope>
    <source>
        <strain evidence="2">DSM 23674</strain>
    </source>
</reference>
<accession>A0ABQ4TPE4</accession>
<evidence type="ECO:0000259" key="1">
    <source>
        <dbReference type="Pfam" id="PF00535"/>
    </source>
</evidence>
<dbReference type="CDD" id="cd04184">
    <property type="entry name" value="GT2_RfbC_Mx_like"/>
    <property type="match status" value="1"/>
</dbReference>
<evidence type="ECO:0000313" key="2">
    <source>
        <dbReference type="EMBL" id="GJE55535.1"/>
    </source>
</evidence>